<dbReference type="AlphaFoldDB" id="A0AAF0DAA7"/>
<proteinExistence type="predicted"/>
<accession>A0AAF0DAA7</accession>
<keyword evidence="3" id="KW-1185">Reference proteome</keyword>
<sequence length="662" mass="73751">MTEPSTPVKIRQPTGSPLVPISPDRINQQKMTISPAKSLDTIQSPIKSGRGTSEVQAKVAFLNRLSSVTTPERPASYVSTTTAALQRAILGREEAESALQSTLAQLSEANARERRVSERLESLVEELHALKERQVHERAVFEKEVRKARKEAFRAGSALVKAQEELKYSRGEIKSLKDDVKLERDAKEKAKQEAFERAYALAGLTEELEVLKEKLRSSEAQNQSEILEAPAEDREESPSKSLVAPETAVMSTSPGSRGLKRGQPDSIDHRSPSRKRSLNNRGRLGSPKLGSPVKLSLDSKTGFTDEALELEANVNDTAIIEQLNDDLRWEKRMRRKAEDMLHFLKMECQFKRCSCRVAEHKGTRYIHDASWDKLCQETEQKAEQQEAMTDAMEGPFPPENLPSSLTPKTPPRIERGETEEQPDEPLVTFCPDTGTFRVIPSPIKDIGLNDGQIKNDASEHSLRQNSPLPALIPENANDMQETEHLQVPGDPLQFSETQLSFEVEQHRPLSQPPYSATAPTNHAFHPDISSITRQPSSSHTETQTITTTTIVPLHIETQPTPHESAFCPIPATPINREEALAQIRARRGRTQCALKRSASANDASTRSGVARTAITPIRGSRRIPRMENTEMRAEEQATGLGAGIRLRRDISAPIESVRRTYR</sequence>
<gene>
    <name evidence="2" type="ORF">PRK78_000222</name>
</gene>
<feature type="region of interest" description="Disordered" evidence="1">
    <location>
        <begin position="1"/>
        <end position="25"/>
    </location>
</feature>
<evidence type="ECO:0008006" key="4">
    <source>
        <dbReference type="Google" id="ProtNLM"/>
    </source>
</evidence>
<feature type="region of interest" description="Disordered" evidence="1">
    <location>
        <begin position="379"/>
        <end position="430"/>
    </location>
</feature>
<protein>
    <recommendedName>
        <fullName evidence="4">DNA endonuclease activator Ctp1 C-terminal domain-containing protein</fullName>
    </recommendedName>
</protein>
<reference evidence="2" key="1">
    <citation type="submission" date="2023-03" db="EMBL/GenBank/DDBJ databases">
        <title>Emydomyces testavorans Genome Sequence.</title>
        <authorList>
            <person name="Hoyer L."/>
        </authorList>
    </citation>
    <scope>NUCLEOTIDE SEQUENCE</scope>
    <source>
        <strain evidence="2">16-2883</strain>
    </source>
</reference>
<organism evidence="2 3">
    <name type="scientific">Emydomyces testavorans</name>
    <dbReference type="NCBI Taxonomy" id="2070801"/>
    <lineage>
        <taxon>Eukaryota</taxon>
        <taxon>Fungi</taxon>
        <taxon>Dikarya</taxon>
        <taxon>Ascomycota</taxon>
        <taxon>Pezizomycotina</taxon>
        <taxon>Eurotiomycetes</taxon>
        <taxon>Eurotiomycetidae</taxon>
        <taxon>Onygenales</taxon>
        <taxon>Nannizziopsiaceae</taxon>
        <taxon>Emydomyces</taxon>
    </lineage>
</organism>
<dbReference type="EMBL" id="CP120627">
    <property type="protein sequence ID" value="WEW54797.1"/>
    <property type="molecule type" value="Genomic_DNA"/>
</dbReference>
<dbReference type="Proteomes" id="UP001219355">
    <property type="component" value="Chromosome 1"/>
</dbReference>
<name>A0AAF0DAA7_9EURO</name>
<evidence type="ECO:0000313" key="2">
    <source>
        <dbReference type="EMBL" id="WEW54797.1"/>
    </source>
</evidence>
<evidence type="ECO:0000313" key="3">
    <source>
        <dbReference type="Proteomes" id="UP001219355"/>
    </source>
</evidence>
<dbReference type="PANTHER" id="PTHR42041">
    <property type="entry name" value="DNA ENDONUCLEASE ACTIVATOR CTP1 C-TERMINAL DOMAIN-CONTAINING PROTEIN"/>
    <property type="match status" value="1"/>
</dbReference>
<feature type="region of interest" description="Disordered" evidence="1">
    <location>
        <begin position="215"/>
        <end position="297"/>
    </location>
</feature>
<dbReference type="PANTHER" id="PTHR42041:SF1">
    <property type="entry name" value="DNA ENDONUCLEASE ACTIVATOR CTP1 C-TERMINAL DOMAIN-CONTAINING PROTEIN"/>
    <property type="match status" value="1"/>
</dbReference>
<feature type="compositionally biased region" description="Basic and acidic residues" evidence="1">
    <location>
        <begin position="262"/>
        <end position="271"/>
    </location>
</feature>
<evidence type="ECO:0000256" key="1">
    <source>
        <dbReference type="SAM" id="MobiDB-lite"/>
    </source>
</evidence>